<dbReference type="EMBL" id="JAGQLK010000169">
    <property type="protein sequence ID" value="MCA9383902.1"/>
    <property type="molecule type" value="Genomic_DNA"/>
</dbReference>
<reference evidence="3" key="1">
    <citation type="submission" date="2020-04" db="EMBL/GenBank/DDBJ databases">
        <authorList>
            <person name="Zhang T."/>
        </authorList>
    </citation>
    <scope>NUCLEOTIDE SEQUENCE</scope>
    <source>
        <strain evidence="3">HKST-UBA14</strain>
    </source>
</reference>
<reference evidence="3" key="2">
    <citation type="journal article" date="2021" name="Microbiome">
        <title>Successional dynamics and alternative stable states in a saline activated sludge microbial community over 9 years.</title>
        <authorList>
            <person name="Wang Y."/>
            <person name="Ye J."/>
            <person name="Ju F."/>
            <person name="Liu L."/>
            <person name="Boyd J.A."/>
            <person name="Deng Y."/>
            <person name="Parks D.H."/>
            <person name="Jiang X."/>
            <person name="Yin X."/>
            <person name="Woodcroft B.J."/>
            <person name="Tyson G.W."/>
            <person name="Hugenholtz P."/>
            <person name="Polz M.F."/>
            <person name="Zhang T."/>
        </authorList>
    </citation>
    <scope>NUCLEOTIDE SEQUENCE</scope>
    <source>
        <strain evidence="3">HKST-UBA14</strain>
    </source>
</reference>
<feature type="domain" description="Zn-dependent metallo-hydrolase RNA specificity" evidence="1">
    <location>
        <begin position="30"/>
        <end position="74"/>
    </location>
</feature>
<accession>A0A955L6H1</accession>
<dbReference type="InterPro" id="IPR041636">
    <property type="entry name" value="RNase_J_C"/>
</dbReference>
<dbReference type="InterPro" id="IPR036866">
    <property type="entry name" value="RibonucZ/Hydroxyglut_hydro"/>
</dbReference>
<dbReference type="PANTHER" id="PTHR43694">
    <property type="entry name" value="RIBONUCLEASE J"/>
    <property type="match status" value="1"/>
</dbReference>
<dbReference type="Pfam" id="PF07521">
    <property type="entry name" value="RMMBL"/>
    <property type="match status" value="1"/>
</dbReference>
<dbReference type="PANTHER" id="PTHR43694:SF1">
    <property type="entry name" value="RIBONUCLEASE J"/>
    <property type="match status" value="1"/>
</dbReference>
<dbReference type="SUPFAM" id="SSF56281">
    <property type="entry name" value="Metallo-hydrolase/oxidoreductase"/>
    <property type="match status" value="1"/>
</dbReference>
<organism evidence="3 4">
    <name type="scientific">Candidatus Dojkabacteria bacterium</name>
    <dbReference type="NCBI Taxonomy" id="2099670"/>
    <lineage>
        <taxon>Bacteria</taxon>
        <taxon>Candidatus Dojkabacteria</taxon>
    </lineage>
</organism>
<dbReference type="Pfam" id="PF17770">
    <property type="entry name" value="RNase_J_C"/>
    <property type="match status" value="1"/>
</dbReference>
<evidence type="ECO:0000259" key="2">
    <source>
        <dbReference type="Pfam" id="PF17770"/>
    </source>
</evidence>
<comment type="caution">
    <text evidence="3">The sequence shown here is derived from an EMBL/GenBank/DDBJ whole genome shotgun (WGS) entry which is preliminary data.</text>
</comment>
<dbReference type="InterPro" id="IPR011108">
    <property type="entry name" value="RMMBL"/>
</dbReference>
<dbReference type="Proteomes" id="UP000783287">
    <property type="component" value="Unassembled WGS sequence"/>
</dbReference>
<protein>
    <submittedName>
        <fullName evidence="3">Ribonuclease J</fullName>
    </submittedName>
</protein>
<evidence type="ECO:0000313" key="4">
    <source>
        <dbReference type="Proteomes" id="UP000783287"/>
    </source>
</evidence>
<evidence type="ECO:0000259" key="1">
    <source>
        <dbReference type="Pfam" id="PF07521"/>
    </source>
</evidence>
<name>A0A955L6H1_9BACT</name>
<dbReference type="Gene3D" id="3.10.20.580">
    <property type="match status" value="1"/>
</dbReference>
<feature type="domain" description="Ribonuclease J C-terminal" evidence="2">
    <location>
        <begin position="120"/>
        <end position="219"/>
    </location>
</feature>
<dbReference type="Gene3D" id="3.60.15.10">
    <property type="entry name" value="Ribonuclease Z/Hydroxyacylglutathione hydrolase-like"/>
    <property type="match status" value="1"/>
</dbReference>
<sequence length="223" mass="25415">GNDMLVQTLLDDLSQKGAFVYQNKEHMDLHSSGHGYQEDQKIMLNLVKPKFFIPVHGYQSFLYKHGQTAQKTGVPEKNVIITKKGSVIELTKHEWKKLPSIKATPVLVSGSGVGDIGNIVLNDRQQLANYGVVVIVTELDTEKRIVTNPPQVVTRGFVFVKNSTDLIKRIEAETLNIFNNEKIFFEEQEKIKEKISMVIRKILYDETQREPMILPILIENKKV</sequence>
<feature type="non-terminal residue" evidence="3">
    <location>
        <position position="1"/>
    </location>
</feature>
<gene>
    <name evidence="3" type="ORF">KC909_06090</name>
</gene>
<evidence type="ECO:0000313" key="3">
    <source>
        <dbReference type="EMBL" id="MCA9383902.1"/>
    </source>
</evidence>
<proteinExistence type="predicted"/>
<dbReference type="AlphaFoldDB" id="A0A955L6H1"/>